<gene>
    <name evidence="1" type="ORF">RCIA200</name>
</gene>
<accession>Q0W1L6</accession>
<keyword evidence="2" id="KW-1185">Reference proteome</keyword>
<sequence length="97" mass="10932">MKSLPDLRALPNLKFSRCVCASRTAGRFRRPWRSERTISGRGQGGQEIREEYGEEPEAGEDLMTNIQKVIVKSILPGLQWRPGLLEIAVWPRALAGQ</sequence>
<proteinExistence type="predicted"/>
<dbReference type="KEGG" id="rci:RCIA200"/>
<dbReference type="Proteomes" id="UP000000663">
    <property type="component" value="Chromosome"/>
</dbReference>
<dbReference type="EMBL" id="AM114193">
    <property type="protein sequence ID" value="CAJ37727.1"/>
    <property type="molecule type" value="Genomic_DNA"/>
</dbReference>
<protein>
    <submittedName>
        <fullName evidence="1">Uncharacterized protein</fullName>
    </submittedName>
</protein>
<name>Q0W1L6_METAR</name>
<dbReference type="AlphaFoldDB" id="Q0W1L6"/>
<evidence type="ECO:0000313" key="1">
    <source>
        <dbReference type="EMBL" id="CAJ37727.1"/>
    </source>
</evidence>
<organism evidence="1 2">
    <name type="scientific">Methanocella arvoryzae (strain DSM 22066 / NBRC 105507 / MRE50)</name>
    <dbReference type="NCBI Taxonomy" id="351160"/>
    <lineage>
        <taxon>Archaea</taxon>
        <taxon>Methanobacteriati</taxon>
        <taxon>Methanobacteriota</taxon>
        <taxon>Stenosarchaea group</taxon>
        <taxon>Methanomicrobia</taxon>
        <taxon>Methanocellales</taxon>
        <taxon>Methanocellaceae</taxon>
        <taxon>Methanocella</taxon>
    </lineage>
</organism>
<reference evidence="1 2" key="1">
    <citation type="journal article" date="2006" name="Science">
        <title>Genome of rice cluster I archaea -- the key methane producers in the rice rhizosphere.</title>
        <authorList>
            <person name="Erkel C."/>
            <person name="Kube M."/>
            <person name="Reinhardt R."/>
            <person name="Liesack W."/>
        </authorList>
    </citation>
    <scope>NUCLEOTIDE SEQUENCE [LARGE SCALE GENOMIC DNA]</scope>
    <source>
        <strain evidence="2">DSM 22066 / NBRC 105507 / MRE50</strain>
    </source>
</reference>
<evidence type="ECO:0000313" key="2">
    <source>
        <dbReference type="Proteomes" id="UP000000663"/>
    </source>
</evidence>